<comment type="caution">
    <text evidence="5">The sequence shown here is derived from an EMBL/GenBank/DDBJ whole genome shotgun (WGS) entry which is preliminary data.</text>
</comment>
<accession>A0A833RLI9</accession>
<dbReference type="InterPro" id="IPR004873">
    <property type="entry name" value="BURP_dom"/>
</dbReference>
<protein>
    <submittedName>
        <fullName evidence="5">BURP domain-containing protein 12</fullName>
    </submittedName>
</protein>
<keyword evidence="6" id="KW-1185">Reference proteome</keyword>
<dbReference type="InterPro" id="IPR051897">
    <property type="entry name" value="PG-associated_BURP"/>
</dbReference>
<feature type="region of interest" description="Disordered" evidence="3">
    <location>
        <begin position="1"/>
        <end position="68"/>
    </location>
</feature>
<keyword evidence="1" id="KW-0732">Signal</keyword>
<sequence>MAPPLPSLPLLLLPSFPSTRRRPPPSTPSPLAPPLSVTGTVNRNFTNYATSSDKGTSSFSNYSPEENIPVNSFRRYGRDGTGHNSSFVAYSADANVDTTNFTSYGGSATGGSTGFTAYDHDTNAPDLKFSSYGDQANGLDQRFTTYSTDANAGDQSFRSYGKNGNGVPTEFTSYGNDTNVIGSGFSNYGEGGNGATDGFNNYGKNGNVPENNFRNYGSDSNAAIDTFKSYREEANVGDDTFTSYDKDANAGSAEFQSYGKSFNPGSVTFKSYGQGKNPNHQIKFTTYFVDNVTFKEYSKSGVTFQDYNKSILALNLTDVKSTSKWVVEPGKFFRESELKEGNVMPMPDIKDKMPVRSFLPRSIVGRIPFEAEAVKSLFGLEQDSALAKGVDETVGDCKRAPNRDETKRCATSAEDMIDFAVEMLGDDIVVRSTESANGSGGPIMIGKVKGINGGKVTRSVSCHQSLFPYMVYYCHSVPKVRVYEADILAVETEKKINRGVAICHLDTSAWSPSHGAFVALGGKPGQIEVCHWIFNGDMTWAVADRS</sequence>
<dbReference type="OrthoDB" id="773062at2759"/>
<feature type="compositionally biased region" description="Polar residues" evidence="3">
    <location>
        <begin position="37"/>
        <end position="64"/>
    </location>
</feature>
<evidence type="ECO:0000259" key="4">
    <source>
        <dbReference type="PROSITE" id="PS51277"/>
    </source>
</evidence>
<name>A0A833RLI9_9POAL</name>
<organism evidence="5 6">
    <name type="scientific">Carex littledalei</name>
    <dbReference type="NCBI Taxonomy" id="544730"/>
    <lineage>
        <taxon>Eukaryota</taxon>
        <taxon>Viridiplantae</taxon>
        <taxon>Streptophyta</taxon>
        <taxon>Embryophyta</taxon>
        <taxon>Tracheophyta</taxon>
        <taxon>Spermatophyta</taxon>
        <taxon>Magnoliopsida</taxon>
        <taxon>Liliopsida</taxon>
        <taxon>Poales</taxon>
        <taxon>Cyperaceae</taxon>
        <taxon>Cyperoideae</taxon>
        <taxon>Cariceae</taxon>
        <taxon>Carex</taxon>
        <taxon>Carex subgen. Euthyceras</taxon>
    </lineage>
</organism>
<evidence type="ECO:0000256" key="2">
    <source>
        <dbReference type="ARBA" id="ARBA00023180"/>
    </source>
</evidence>
<feature type="compositionally biased region" description="Low complexity" evidence="3">
    <location>
        <begin position="8"/>
        <end position="18"/>
    </location>
</feature>
<dbReference type="AlphaFoldDB" id="A0A833RLI9"/>
<evidence type="ECO:0000313" key="5">
    <source>
        <dbReference type="EMBL" id="KAF3342078.1"/>
    </source>
</evidence>
<feature type="domain" description="BURP" evidence="4">
    <location>
        <begin position="332"/>
        <end position="543"/>
    </location>
</feature>
<dbReference type="EMBL" id="SWLB01000001">
    <property type="protein sequence ID" value="KAF3342078.1"/>
    <property type="molecule type" value="Genomic_DNA"/>
</dbReference>
<gene>
    <name evidence="5" type="ORF">FCM35_KLT00716</name>
</gene>
<dbReference type="Proteomes" id="UP000623129">
    <property type="component" value="Unassembled WGS sequence"/>
</dbReference>
<dbReference type="PANTHER" id="PTHR31458">
    <property type="entry name" value="POLYGALACTURONASE 1 BETA-LIKE PROTEIN 2"/>
    <property type="match status" value="1"/>
</dbReference>
<evidence type="ECO:0000313" key="6">
    <source>
        <dbReference type="Proteomes" id="UP000623129"/>
    </source>
</evidence>
<evidence type="ECO:0000256" key="1">
    <source>
        <dbReference type="ARBA" id="ARBA00022729"/>
    </source>
</evidence>
<dbReference type="PROSITE" id="PS51277">
    <property type="entry name" value="BURP"/>
    <property type="match status" value="1"/>
</dbReference>
<evidence type="ECO:0000256" key="3">
    <source>
        <dbReference type="SAM" id="MobiDB-lite"/>
    </source>
</evidence>
<dbReference type="PANTHER" id="PTHR31458:SF2">
    <property type="entry name" value="POLYGALACTURONASE 1 BETA-LIKE PROTEIN 2"/>
    <property type="match status" value="1"/>
</dbReference>
<dbReference type="SMART" id="SM01045">
    <property type="entry name" value="BURP"/>
    <property type="match status" value="1"/>
</dbReference>
<dbReference type="Pfam" id="PF03181">
    <property type="entry name" value="BURP"/>
    <property type="match status" value="1"/>
</dbReference>
<proteinExistence type="predicted"/>
<reference evidence="5" key="1">
    <citation type="submission" date="2020-01" db="EMBL/GenBank/DDBJ databases">
        <title>Genome sequence of Kobresia littledalei, the first chromosome-level genome in the family Cyperaceae.</title>
        <authorList>
            <person name="Qu G."/>
        </authorList>
    </citation>
    <scope>NUCLEOTIDE SEQUENCE</scope>
    <source>
        <strain evidence="5">C.B.Clarke</strain>
        <tissue evidence="5">Leaf</tissue>
    </source>
</reference>
<keyword evidence="2" id="KW-0325">Glycoprotein</keyword>
<feature type="compositionally biased region" description="Pro residues" evidence="3">
    <location>
        <begin position="24"/>
        <end position="33"/>
    </location>
</feature>